<organism evidence="1 2">
    <name type="scientific">Labrys okinawensis</name>
    <dbReference type="NCBI Taxonomy" id="346911"/>
    <lineage>
        <taxon>Bacteria</taxon>
        <taxon>Pseudomonadati</taxon>
        <taxon>Pseudomonadota</taxon>
        <taxon>Alphaproteobacteria</taxon>
        <taxon>Hyphomicrobiales</taxon>
        <taxon>Xanthobacteraceae</taxon>
        <taxon>Labrys</taxon>
    </lineage>
</organism>
<dbReference type="AlphaFoldDB" id="A0A2S9QD96"/>
<proteinExistence type="predicted"/>
<dbReference type="OrthoDB" id="7365132at2"/>
<evidence type="ECO:0008006" key="3">
    <source>
        <dbReference type="Google" id="ProtNLM"/>
    </source>
</evidence>
<accession>A0A2S9QD96</accession>
<evidence type="ECO:0000313" key="2">
    <source>
        <dbReference type="Proteomes" id="UP000237682"/>
    </source>
</evidence>
<name>A0A2S9QD96_9HYPH</name>
<comment type="caution">
    <text evidence="1">The sequence shown here is derived from an EMBL/GenBank/DDBJ whole genome shotgun (WGS) entry which is preliminary data.</text>
</comment>
<reference evidence="1 2" key="1">
    <citation type="submission" date="2018-02" db="EMBL/GenBank/DDBJ databases">
        <title>Whole genome sequencing of endophytic bacterium.</title>
        <authorList>
            <person name="Eedara R."/>
            <person name="Podile A.R."/>
        </authorList>
    </citation>
    <scope>NUCLEOTIDE SEQUENCE [LARGE SCALE GENOMIC DNA]</scope>
    <source>
        <strain evidence="1 2">RP1T</strain>
    </source>
</reference>
<keyword evidence="2" id="KW-1185">Reference proteome</keyword>
<gene>
    <name evidence="1" type="ORF">C5L14_11830</name>
</gene>
<dbReference type="EMBL" id="PUEJ01000004">
    <property type="protein sequence ID" value="PRH87311.1"/>
    <property type="molecule type" value="Genomic_DNA"/>
</dbReference>
<dbReference type="RefSeq" id="WP_105862247.1">
    <property type="nucleotide sequence ID" value="NZ_PUEJ01000004.1"/>
</dbReference>
<protein>
    <recommendedName>
        <fullName evidence="3">MarR family transcriptional regulator</fullName>
    </recommendedName>
</protein>
<dbReference type="Proteomes" id="UP000237682">
    <property type="component" value="Unassembled WGS sequence"/>
</dbReference>
<sequence>MSEEEEDLLATIEAIRRLDPRLSPLDGVILAAVTLDIADDTRSFARLFEVEHALVIRAAHELTEEGRWLDVVERQARTQRTKVAISPAGRARLAGL</sequence>
<evidence type="ECO:0000313" key="1">
    <source>
        <dbReference type="EMBL" id="PRH87311.1"/>
    </source>
</evidence>